<dbReference type="Gene3D" id="3.40.710.10">
    <property type="entry name" value="DD-peptidase/beta-lactamase superfamily"/>
    <property type="match status" value="1"/>
</dbReference>
<dbReference type="Gene3D" id="3.90.1310.10">
    <property type="entry name" value="Penicillin-binding protein 2a (Domain 2)"/>
    <property type="match status" value="1"/>
</dbReference>
<keyword evidence="3" id="KW-0808">Transferase</keyword>
<dbReference type="PANTHER" id="PTHR30627:SF24">
    <property type="entry name" value="PENICILLIN-BINDING PROTEIN 4B"/>
    <property type="match status" value="1"/>
</dbReference>
<dbReference type="Proteomes" id="UP001240447">
    <property type="component" value="Unassembled WGS sequence"/>
</dbReference>
<evidence type="ECO:0000313" key="4">
    <source>
        <dbReference type="Proteomes" id="UP001240447"/>
    </source>
</evidence>
<name>A0ABT9NLJ0_9ACTN</name>
<evidence type="ECO:0000259" key="1">
    <source>
        <dbReference type="Pfam" id="PF00905"/>
    </source>
</evidence>
<evidence type="ECO:0000259" key="2">
    <source>
        <dbReference type="Pfam" id="PF21922"/>
    </source>
</evidence>
<dbReference type="InterPro" id="IPR012338">
    <property type="entry name" value="Beta-lactam/transpept-like"/>
</dbReference>
<dbReference type="RefSeq" id="WP_068125057.1">
    <property type="nucleotide sequence ID" value="NZ_CCXJ01000796.2"/>
</dbReference>
<dbReference type="SUPFAM" id="SSF56601">
    <property type="entry name" value="beta-lactamase/transpeptidase-like"/>
    <property type="match status" value="1"/>
</dbReference>
<reference evidence="3 4" key="1">
    <citation type="submission" date="2023-07" db="EMBL/GenBank/DDBJ databases">
        <title>Sequencing the genomes of 1000 actinobacteria strains.</title>
        <authorList>
            <person name="Klenk H.-P."/>
        </authorList>
    </citation>
    <scope>NUCLEOTIDE SEQUENCE [LARGE SCALE GENOMIC DNA]</scope>
    <source>
        <strain evidence="3 4">GD13</strain>
    </source>
</reference>
<comment type="caution">
    <text evidence="3">The sequence shown here is derived from an EMBL/GenBank/DDBJ whole genome shotgun (WGS) entry which is preliminary data.</text>
</comment>
<proteinExistence type="predicted"/>
<feature type="domain" description="Penicillin binding protein A dimerisation" evidence="2">
    <location>
        <begin position="52"/>
        <end position="134"/>
    </location>
</feature>
<dbReference type="Pfam" id="PF21922">
    <property type="entry name" value="PBP_dimer_2"/>
    <property type="match status" value="1"/>
</dbReference>
<dbReference type="EMBL" id="JAUSQM010000001">
    <property type="protein sequence ID" value="MDP9821287.1"/>
    <property type="molecule type" value="Genomic_DNA"/>
</dbReference>
<dbReference type="Pfam" id="PF00905">
    <property type="entry name" value="Transpeptidase"/>
    <property type="match status" value="1"/>
</dbReference>
<evidence type="ECO:0000313" key="3">
    <source>
        <dbReference type="EMBL" id="MDP9821287.1"/>
    </source>
</evidence>
<organism evidence="3 4">
    <name type="scientific">Nocardioides massiliensis</name>
    <dbReference type="NCBI Taxonomy" id="1325935"/>
    <lineage>
        <taxon>Bacteria</taxon>
        <taxon>Bacillati</taxon>
        <taxon>Actinomycetota</taxon>
        <taxon>Actinomycetes</taxon>
        <taxon>Propionibacteriales</taxon>
        <taxon>Nocardioidaceae</taxon>
        <taxon>Nocardioides</taxon>
    </lineage>
</organism>
<keyword evidence="4" id="KW-1185">Reference proteome</keyword>
<dbReference type="InterPro" id="IPR001460">
    <property type="entry name" value="PCN-bd_Tpept"/>
</dbReference>
<accession>A0ABT9NLJ0</accession>
<feature type="domain" description="Penicillin-binding protein transpeptidase" evidence="1">
    <location>
        <begin position="159"/>
        <end position="485"/>
    </location>
</feature>
<dbReference type="InterPro" id="IPR054120">
    <property type="entry name" value="PBPA_dimer"/>
</dbReference>
<protein>
    <submittedName>
        <fullName evidence="3">Peptidoglycan glycosyltransferase</fullName>
        <ecNumber evidence="3">2.4.1.129</ecNumber>
    </submittedName>
</protein>
<dbReference type="InterPro" id="IPR050515">
    <property type="entry name" value="Beta-lactam/transpept"/>
</dbReference>
<gene>
    <name evidence="3" type="ORF">J2S59_001096</name>
</gene>
<dbReference type="PANTHER" id="PTHR30627">
    <property type="entry name" value="PEPTIDOGLYCAN D,D-TRANSPEPTIDASE"/>
    <property type="match status" value="1"/>
</dbReference>
<dbReference type="EC" id="2.4.1.129" evidence="3"/>
<sequence>MNQPIRRMAVACGVLFLALLLNATYLQYWQADELNTRADNKRVRDAEFSRERGAILVNGRAIAESEPSDNEYEFQRTYPQPQKYAPITGYYSYIYGRSGIEQTQNEILSGSDARLFVNRVIDLLGNQQPAGGSVSLTLRPAAQNAAWDGLAALGGDAKGAVVALEPATGKILAMATSPSYDPNRLAAHDFRSVQEAWERLSDNPTRPMSNRAAQETFSPGSTFKLVTAAAALANGYDPDSTVRGGFTLDLPETDRDLPNDGGGNCGGNSISLTQALKVSCNVSFGALGLELGPEAIAEQAEAFGFGERPFSDLPSVAASRFPVGEGNTDGPLVAYAAIGQQSVQASPLQIAMVAAGIANGGTVMTPYLVDEVTSPDLEVLDKTEPTALRTDAMTPANARALTQMMVATVDSGTGTPAQIPGVEVAGKTGTAQRGTDQNPLAWFVSFAPADDPQVAVAVMIEDAGVARTDIAGGRLAAPIAKAVMEAVLQ</sequence>
<keyword evidence="3" id="KW-0328">Glycosyltransferase</keyword>
<dbReference type="GO" id="GO:0016757">
    <property type="term" value="F:glycosyltransferase activity"/>
    <property type="evidence" value="ECO:0007669"/>
    <property type="project" value="UniProtKB-KW"/>
</dbReference>